<dbReference type="InterPro" id="IPR036259">
    <property type="entry name" value="MFS_trans_sf"/>
</dbReference>
<organism evidence="2 3">
    <name type="scientific">Caldibacillus debilis GB1</name>
    <dbReference type="NCBI Taxonomy" id="1339248"/>
    <lineage>
        <taxon>Bacteria</taxon>
        <taxon>Bacillati</taxon>
        <taxon>Bacillota</taxon>
        <taxon>Bacilli</taxon>
        <taxon>Bacillales</taxon>
        <taxon>Bacillaceae</taxon>
        <taxon>Caldibacillus</taxon>
    </lineage>
</organism>
<accession>A0A420VFU4</accession>
<evidence type="ECO:0008006" key="4">
    <source>
        <dbReference type="Google" id="ProtNLM"/>
    </source>
</evidence>
<gene>
    <name evidence="2" type="ORF">Cdeb_03207</name>
</gene>
<reference evidence="2 3" key="1">
    <citation type="submission" date="2013-12" db="EMBL/GenBank/DDBJ databases">
        <title>Genome and proteome characterization of Caldibacillus debilis GB1 derived from a cellulolytic aero-tolerant co-culture.</title>
        <authorList>
            <person name="Wushke S.T."/>
            <person name="Zhang X."/>
            <person name="Fristensky B."/>
            <person name="Wilkins J.A."/>
            <person name="Levin D.B."/>
            <person name="Sparling R."/>
        </authorList>
    </citation>
    <scope>NUCLEOTIDE SEQUENCE [LARGE SCALE GENOMIC DNA]</scope>
    <source>
        <strain evidence="2 3">GB1</strain>
    </source>
</reference>
<dbReference type="SUPFAM" id="SSF103473">
    <property type="entry name" value="MFS general substrate transporter"/>
    <property type="match status" value="1"/>
</dbReference>
<dbReference type="Proteomes" id="UP000286235">
    <property type="component" value="Unassembled WGS sequence"/>
</dbReference>
<sequence length="108" mass="11637">MFGAAQIPLGVTNIVFVSTLQELLPVEMVGRVFSAIAGAVSMAGPLGALLGGFLGYMFGSSIVYSLGIWAMLPVSNQWFIDPLLRNIPNPRKMDPVKYGLSRHTALNR</sequence>
<feature type="transmembrane region" description="Helical" evidence="1">
    <location>
        <begin position="62"/>
        <end position="84"/>
    </location>
</feature>
<evidence type="ECO:0000313" key="2">
    <source>
        <dbReference type="EMBL" id="RKO62504.1"/>
    </source>
</evidence>
<evidence type="ECO:0000256" key="1">
    <source>
        <dbReference type="SAM" id="Phobius"/>
    </source>
</evidence>
<keyword evidence="3" id="KW-1185">Reference proteome</keyword>
<evidence type="ECO:0000313" key="3">
    <source>
        <dbReference type="Proteomes" id="UP000286235"/>
    </source>
</evidence>
<feature type="transmembrane region" description="Helical" evidence="1">
    <location>
        <begin position="32"/>
        <end position="56"/>
    </location>
</feature>
<dbReference type="AlphaFoldDB" id="A0A420VFU4"/>
<keyword evidence="1" id="KW-1133">Transmembrane helix</keyword>
<proteinExistence type="predicted"/>
<dbReference type="EMBL" id="AZRV01000015">
    <property type="protein sequence ID" value="RKO62504.1"/>
    <property type="molecule type" value="Genomic_DNA"/>
</dbReference>
<keyword evidence="1" id="KW-0472">Membrane</keyword>
<name>A0A420VFU4_9BACI</name>
<keyword evidence="1" id="KW-0812">Transmembrane</keyword>
<comment type="caution">
    <text evidence="2">The sequence shown here is derived from an EMBL/GenBank/DDBJ whole genome shotgun (WGS) entry which is preliminary data.</text>
</comment>
<protein>
    <recommendedName>
        <fullName evidence="4">Major Facilitator Superfamily</fullName>
    </recommendedName>
</protein>